<feature type="domain" description="CN hydrolase" evidence="2">
    <location>
        <begin position="20"/>
        <end position="255"/>
    </location>
</feature>
<gene>
    <name evidence="3" type="ORF">GRO01_01660</name>
</gene>
<dbReference type="AlphaFoldDB" id="A0A4Y3M016"/>
<dbReference type="Pfam" id="PF00795">
    <property type="entry name" value="CN_hydrolase"/>
    <property type="match status" value="1"/>
</dbReference>
<dbReference type="SUPFAM" id="SSF56317">
    <property type="entry name" value="Carbon-nitrogen hydrolase"/>
    <property type="match status" value="1"/>
</dbReference>
<protein>
    <submittedName>
        <fullName evidence="3">Hydrolase</fullName>
    </submittedName>
</protein>
<dbReference type="Proteomes" id="UP000320772">
    <property type="component" value="Unassembled WGS sequence"/>
</dbReference>
<reference evidence="3 4" key="1">
    <citation type="submission" date="2019-06" db="EMBL/GenBank/DDBJ databases">
        <title>Whole genome shotgun sequence of Gluconobacter roseus NBRC 3990.</title>
        <authorList>
            <person name="Hosoyama A."/>
            <person name="Uohara A."/>
            <person name="Ohji S."/>
            <person name="Ichikawa N."/>
        </authorList>
    </citation>
    <scope>NUCLEOTIDE SEQUENCE [LARGE SCALE GENOMIC DNA]</scope>
    <source>
        <strain evidence="3 4">NBRC 3990</strain>
    </source>
</reference>
<dbReference type="InterPro" id="IPR001110">
    <property type="entry name" value="UPF0012_CS"/>
</dbReference>
<organism evidence="3 4">
    <name type="scientific">Gluconobacter roseus NBRC 3990</name>
    <dbReference type="NCBI Taxonomy" id="1307950"/>
    <lineage>
        <taxon>Bacteria</taxon>
        <taxon>Pseudomonadati</taxon>
        <taxon>Pseudomonadota</taxon>
        <taxon>Alphaproteobacteria</taxon>
        <taxon>Acetobacterales</taxon>
        <taxon>Acetobacteraceae</taxon>
        <taxon>Gluconobacter</taxon>
    </lineage>
</organism>
<dbReference type="CDD" id="cd07581">
    <property type="entry name" value="nitrilase_3"/>
    <property type="match status" value="1"/>
</dbReference>
<dbReference type="PROSITE" id="PS50263">
    <property type="entry name" value="CN_HYDROLASE"/>
    <property type="match status" value="1"/>
</dbReference>
<dbReference type="EMBL" id="BJLY01000001">
    <property type="protein sequence ID" value="GEB02590.1"/>
    <property type="molecule type" value="Genomic_DNA"/>
</dbReference>
<dbReference type="PANTHER" id="PTHR23088:SF27">
    <property type="entry name" value="DEAMINATED GLUTATHIONE AMIDASE"/>
    <property type="match status" value="1"/>
</dbReference>
<evidence type="ECO:0000256" key="1">
    <source>
        <dbReference type="ARBA" id="ARBA00010613"/>
    </source>
</evidence>
<evidence type="ECO:0000313" key="3">
    <source>
        <dbReference type="EMBL" id="GEB02590.1"/>
    </source>
</evidence>
<dbReference type="RefSeq" id="WP_244926359.1">
    <property type="nucleotide sequence ID" value="NZ_BAQZ01000011.1"/>
</dbReference>
<dbReference type="STRING" id="586239.AD943_04220"/>
<dbReference type="GO" id="GO:0016787">
    <property type="term" value="F:hydrolase activity"/>
    <property type="evidence" value="ECO:0007669"/>
    <property type="project" value="UniProtKB-KW"/>
</dbReference>
<dbReference type="InterPro" id="IPR003010">
    <property type="entry name" value="C-N_Hydrolase"/>
</dbReference>
<dbReference type="PROSITE" id="PS01227">
    <property type="entry name" value="UPF0012"/>
    <property type="match status" value="1"/>
</dbReference>
<name>A0A4Y3M016_9PROT</name>
<dbReference type="Gene3D" id="3.60.110.10">
    <property type="entry name" value="Carbon-nitrogen hydrolase"/>
    <property type="match status" value="1"/>
</dbReference>
<dbReference type="NCBIfam" id="NF033621">
    <property type="entry name" value="de_GSH_amidase"/>
    <property type="match status" value="1"/>
</dbReference>
<evidence type="ECO:0000313" key="4">
    <source>
        <dbReference type="Proteomes" id="UP000320772"/>
    </source>
</evidence>
<keyword evidence="3" id="KW-0378">Hydrolase</keyword>
<dbReference type="InterPro" id="IPR047999">
    <property type="entry name" value="De_GSH_amidase"/>
</dbReference>
<proteinExistence type="inferred from homology"/>
<accession>A0A4Y3M016</accession>
<sequence length="281" mass="30579">MLGRTKWGGVVLLPEWGAVMKVALGQFAVAPDWETNQRQCLDLIEKAREGGAELLVLPEGILAQDINNPELLPQTAQPLDGPFMEGLRKASQGIAVVGCVNVPDGAGRFYNTQFVLRDGAFIATYRKLHLYDAFSMKESQRTSPGLELPPVVQIGDMKVGLMTCYDVRFPELARHLALAGAEVLLLPAAWVRGPGKERHWEIMSVARALENTCYVVAVGECGARNTGFSMVVDPLGVVTLALGEAPALGFATLDPERVAHARRVLPVLENRRFANPVLAER</sequence>
<comment type="caution">
    <text evidence="3">The sequence shown here is derived from an EMBL/GenBank/DDBJ whole genome shotgun (WGS) entry which is preliminary data.</text>
</comment>
<evidence type="ECO:0000259" key="2">
    <source>
        <dbReference type="PROSITE" id="PS50263"/>
    </source>
</evidence>
<dbReference type="InterPro" id="IPR036526">
    <property type="entry name" value="C-N_Hydrolase_sf"/>
</dbReference>
<keyword evidence="4" id="KW-1185">Reference proteome</keyword>
<comment type="similarity">
    <text evidence="1">Belongs to the carbon-nitrogen hydrolase superfamily. NIT1/NIT2 family.</text>
</comment>
<dbReference type="PANTHER" id="PTHR23088">
    <property type="entry name" value="NITRILASE-RELATED"/>
    <property type="match status" value="1"/>
</dbReference>